<accession>A0A0K2UBC3</accession>
<keyword evidence="3" id="KW-0732">Signal</keyword>
<feature type="region of interest" description="Disordered" evidence="1">
    <location>
        <begin position="372"/>
        <end position="398"/>
    </location>
</feature>
<organism evidence="4">
    <name type="scientific">Lepeophtheirus salmonis</name>
    <name type="common">Salmon louse</name>
    <name type="synonym">Caligus salmonis</name>
    <dbReference type="NCBI Taxonomy" id="72036"/>
    <lineage>
        <taxon>Eukaryota</taxon>
        <taxon>Metazoa</taxon>
        <taxon>Ecdysozoa</taxon>
        <taxon>Arthropoda</taxon>
        <taxon>Crustacea</taxon>
        <taxon>Multicrustacea</taxon>
        <taxon>Hexanauplia</taxon>
        <taxon>Copepoda</taxon>
        <taxon>Siphonostomatoida</taxon>
        <taxon>Caligidae</taxon>
        <taxon>Lepeophtheirus</taxon>
    </lineage>
</organism>
<dbReference type="PANTHER" id="PTHR23352:SF2">
    <property type="entry name" value="NEURAL PROLIFERATION DIFFERENTIATION AND CONTROL PROTEIN 1"/>
    <property type="match status" value="1"/>
</dbReference>
<feature type="transmembrane region" description="Helical" evidence="2">
    <location>
        <begin position="166"/>
        <end position="189"/>
    </location>
</feature>
<evidence type="ECO:0000256" key="3">
    <source>
        <dbReference type="SAM" id="SignalP"/>
    </source>
</evidence>
<dbReference type="EMBL" id="HACA01018173">
    <property type="protein sequence ID" value="CDW35534.1"/>
    <property type="molecule type" value="Transcribed_RNA"/>
</dbReference>
<evidence type="ECO:0000256" key="2">
    <source>
        <dbReference type="SAM" id="Phobius"/>
    </source>
</evidence>
<dbReference type="OrthoDB" id="10647766at2759"/>
<dbReference type="Pfam" id="PF06809">
    <property type="entry name" value="NPDC1"/>
    <property type="match status" value="1"/>
</dbReference>
<dbReference type="InterPro" id="IPR009635">
    <property type="entry name" value="NPDC1"/>
</dbReference>
<feature type="region of interest" description="Disordered" evidence="1">
    <location>
        <begin position="204"/>
        <end position="285"/>
    </location>
</feature>
<feature type="compositionally biased region" description="Acidic residues" evidence="1">
    <location>
        <begin position="333"/>
        <end position="351"/>
    </location>
</feature>
<feature type="compositionally biased region" description="Basic and acidic residues" evidence="1">
    <location>
        <begin position="204"/>
        <end position="219"/>
    </location>
</feature>
<name>A0A0K2UBC3_LEPSM</name>
<dbReference type="AlphaFoldDB" id="A0A0K2UBC3"/>
<evidence type="ECO:0000313" key="4">
    <source>
        <dbReference type="EMBL" id="CDW35534.1"/>
    </source>
</evidence>
<keyword evidence="2" id="KW-0812">Transmembrane</keyword>
<feature type="signal peptide" evidence="3">
    <location>
        <begin position="1"/>
        <end position="18"/>
    </location>
</feature>
<feature type="chain" id="PRO_5005488540" evidence="3">
    <location>
        <begin position="19"/>
        <end position="413"/>
    </location>
</feature>
<sequence>MKFLIVYFVLLTCTICLGDPETVDGLIEKKRFSSDLNKQIQQKENGGRNLNIPTVPIPFLQLGYIGGKRPIQPRYERIWKTQSLRHTTPLNIINPTTSSTSAPKVLMKSDALTAFEDVNEISTTENIKSGKNVVSEETNVNGVTPKFAALSKKSDVTFEEDKKKGIMGLIIGFAFVAVFVAIALGLVALQSSSIIFRLPSLHNSHDRANDETRRKINHFDDEDLTPPELRGLGSQPSFVQPDVKNKEIGSNDTSPPFFYGKLMLNDSPTDGGETQNGGSNNKSNILSNTVNSVASMFLAAQEAISIPSPSPPAKNDLSSNDLMVIDPMFGGSEGEDDHESQESEEESDDTVYECRGLAPTGDMEVRNPFYLHGQDAFSNKDPSPQNEVGAHHPLQPKPISQCSILHHGIKSFQ</sequence>
<evidence type="ECO:0000256" key="1">
    <source>
        <dbReference type="SAM" id="MobiDB-lite"/>
    </source>
</evidence>
<protein>
    <submittedName>
        <fullName evidence="4">Uncharacterized protein</fullName>
    </submittedName>
</protein>
<keyword evidence="2" id="KW-1133">Transmembrane helix</keyword>
<dbReference type="GO" id="GO:0016020">
    <property type="term" value="C:membrane"/>
    <property type="evidence" value="ECO:0007669"/>
    <property type="project" value="InterPro"/>
</dbReference>
<feature type="compositionally biased region" description="Polar residues" evidence="1">
    <location>
        <begin position="376"/>
        <end position="386"/>
    </location>
</feature>
<feature type="compositionally biased region" description="Polar residues" evidence="1">
    <location>
        <begin position="266"/>
        <end position="285"/>
    </location>
</feature>
<feature type="region of interest" description="Disordered" evidence="1">
    <location>
        <begin position="325"/>
        <end position="351"/>
    </location>
</feature>
<dbReference type="PANTHER" id="PTHR23352">
    <property type="entry name" value="NEURAL PROLIFERATION DIFFERENTIATION AND CONTROL PROTEIN-1 NPDC-1 PROTEIN"/>
    <property type="match status" value="1"/>
</dbReference>
<proteinExistence type="predicted"/>
<reference evidence="4" key="1">
    <citation type="submission" date="2014-05" db="EMBL/GenBank/DDBJ databases">
        <authorList>
            <person name="Chronopoulou M."/>
        </authorList>
    </citation>
    <scope>NUCLEOTIDE SEQUENCE</scope>
    <source>
        <tissue evidence="4">Whole organism</tissue>
    </source>
</reference>
<keyword evidence="2" id="KW-0472">Membrane</keyword>